<reference evidence="1" key="1">
    <citation type="journal article" date="2021" name="PeerJ">
        <title>Extensive microbial diversity within the chicken gut microbiome revealed by metagenomics and culture.</title>
        <authorList>
            <person name="Gilroy R."/>
            <person name="Ravi A."/>
            <person name="Getino M."/>
            <person name="Pursley I."/>
            <person name="Horton D.L."/>
            <person name="Alikhan N.F."/>
            <person name="Baker D."/>
            <person name="Gharbi K."/>
            <person name="Hall N."/>
            <person name="Watson M."/>
            <person name="Adriaenssens E.M."/>
            <person name="Foster-Nyarko E."/>
            <person name="Jarju S."/>
            <person name="Secka A."/>
            <person name="Antonio M."/>
            <person name="Oren A."/>
            <person name="Chaudhuri R.R."/>
            <person name="La Ragione R."/>
            <person name="Hildebrand F."/>
            <person name="Pallen M.J."/>
        </authorList>
    </citation>
    <scope>NUCLEOTIDE SEQUENCE</scope>
    <source>
        <strain evidence="1">USAMLcec2-132</strain>
    </source>
</reference>
<sequence length="93" mass="10647">MALTEISDTNPVLGMLRMGADSNEQVIMDNLRDLFNNESTNIITAPTPEESRERYQKMLETAKEMGADQLTEWANSKYVTLKAEYDKIKDNEE</sequence>
<gene>
    <name evidence="1" type="ORF">H9761_00065</name>
</gene>
<accession>A0A9D2NE66</accession>
<evidence type="ECO:0000313" key="1">
    <source>
        <dbReference type="EMBL" id="HJC22084.1"/>
    </source>
</evidence>
<evidence type="ECO:0000313" key="2">
    <source>
        <dbReference type="Proteomes" id="UP000823891"/>
    </source>
</evidence>
<dbReference type="EMBL" id="DWWS01000001">
    <property type="protein sequence ID" value="HJC22084.1"/>
    <property type="molecule type" value="Genomic_DNA"/>
</dbReference>
<proteinExistence type="predicted"/>
<organism evidence="1 2">
    <name type="scientific">Candidatus Eisenbergiella merdavium</name>
    <dbReference type="NCBI Taxonomy" id="2838551"/>
    <lineage>
        <taxon>Bacteria</taxon>
        <taxon>Bacillati</taxon>
        <taxon>Bacillota</taxon>
        <taxon>Clostridia</taxon>
        <taxon>Lachnospirales</taxon>
        <taxon>Lachnospiraceae</taxon>
        <taxon>Eisenbergiella</taxon>
    </lineage>
</organism>
<name>A0A9D2NE66_9FIRM</name>
<protein>
    <submittedName>
        <fullName evidence="1">Uncharacterized protein</fullName>
    </submittedName>
</protein>
<dbReference type="Proteomes" id="UP000823891">
    <property type="component" value="Unassembled WGS sequence"/>
</dbReference>
<reference evidence="1" key="2">
    <citation type="submission" date="2021-04" db="EMBL/GenBank/DDBJ databases">
        <authorList>
            <person name="Gilroy R."/>
        </authorList>
    </citation>
    <scope>NUCLEOTIDE SEQUENCE</scope>
    <source>
        <strain evidence="1">USAMLcec2-132</strain>
    </source>
</reference>
<dbReference type="AlphaFoldDB" id="A0A9D2NE66"/>
<comment type="caution">
    <text evidence="1">The sequence shown here is derived from an EMBL/GenBank/DDBJ whole genome shotgun (WGS) entry which is preliminary data.</text>
</comment>